<organism evidence="2 3">
    <name type="scientific">Pantoea ananas</name>
    <name type="common">Erwinia uredovora</name>
    <dbReference type="NCBI Taxonomy" id="553"/>
    <lineage>
        <taxon>Bacteria</taxon>
        <taxon>Pseudomonadati</taxon>
        <taxon>Pseudomonadota</taxon>
        <taxon>Gammaproteobacteria</taxon>
        <taxon>Enterobacterales</taxon>
        <taxon>Erwiniaceae</taxon>
        <taxon>Pantoea</taxon>
    </lineage>
</organism>
<keyword evidence="1" id="KW-0812">Transmembrane</keyword>
<evidence type="ECO:0000313" key="3">
    <source>
        <dbReference type="Proteomes" id="UP000663901"/>
    </source>
</evidence>
<dbReference type="AlphaFoldDB" id="A0A8A4KD58"/>
<name>A0A8A4KD58_PANAN</name>
<keyword evidence="1" id="KW-1133">Transmembrane helix</keyword>
<feature type="transmembrane region" description="Helical" evidence="1">
    <location>
        <begin position="72"/>
        <end position="96"/>
    </location>
</feature>
<sequence length="104" mass="11126">MLKALVTGRLSLAKTFWGWGFGGTALIVAISKAGAYAGHYWVIPVSHVLQALLSLAVLSGLTFILKEKHSFLGALLGGIAFAIFLAHFILSAIFAVRFSSVIFF</sequence>
<dbReference type="EMBL" id="CP059085">
    <property type="protein sequence ID" value="QTC48529.1"/>
    <property type="molecule type" value="Genomic_DNA"/>
</dbReference>
<dbReference type="RefSeq" id="WP_105088005.1">
    <property type="nucleotide sequence ID" value="NZ_CP059085.1"/>
</dbReference>
<feature type="transmembrane region" description="Helical" evidence="1">
    <location>
        <begin position="12"/>
        <end position="35"/>
    </location>
</feature>
<reference evidence="2" key="1">
    <citation type="submission" date="2020-07" db="EMBL/GenBank/DDBJ databases">
        <title>Genome Sequences for Panteoa spp. that cause Center Rot in Onions.</title>
        <authorList>
            <person name="Asselin J.A."/>
            <person name="Helmann T."/>
            <person name="Beer S."/>
            <person name="Stodghill P."/>
        </authorList>
    </citation>
    <scope>NUCLEOTIDE SEQUENCE</scope>
    <source>
        <strain evidence="2">OC5a</strain>
        <plasmid evidence="2">pOC5aB</plasmid>
    </source>
</reference>
<keyword evidence="1" id="KW-0472">Membrane</keyword>
<evidence type="ECO:0000313" key="2">
    <source>
        <dbReference type="EMBL" id="QTC48529.1"/>
    </source>
</evidence>
<proteinExistence type="predicted"/>
<gene>
    <name evidence="2" type="ORF">H0Z12_22390</name>
</gene>
<keyword evidence="2" id="KW-0614">Plasmid</keyword>
<dbReference type="Proteomes" id="UP000663901">
    <property type="component" value="Plasmid pOC5aB"/>
</dbReference>
<feature type="transmembrane region" description="Helical" evidence="1">
    <location>
        <begin position="41"/>
        <end position="65"/>
    </location>
</feature>
<evidence type="ECO:0000256" key="1">
    <source>
        <dbReference type="SAM" id="Phobius"/>
    </source>
</evidence>
<accession>A0A8A4KD58</accession>
<geneLocation type="plasmid" evidence="2 3">
    <name>pOC5aB</name>
</geneLocation>
<protein>
    <submittedName>
        <fullName evidence="2">Uncharacterized protein</fullName>
    </submittedName>
</protein>